<protein>
    <submittedName>
        <fullName evidence="1">Uncharacterized protein</fullName>
    </submittedName>
</protein>
<proteinExistence type="predicted"/>
<dbReference type="Proteomes" id="UP000027222">
    <property type="component" value="Unassembled WGS sequence"/>
</dbReference>
<sequence>MSVTFACYLPAEQSVFITVKIPFDAWAAELLKAVALELKCVGHEVSRQDLRLFKTDVPLFPRETLQSRSLQWLHEQPEGSQMNDMKKLSFVFPHGPHKCDHLNLKLDIIVADAEVLEMVDGLGDPYDVYKRWVKKALNECLNNRLSLPSPSDLVKDPRRLKMVFGGEEPDIHVGRPGGAPAVIFSPVLAALQQSFDDLEKVDVSEGEAFLAANYIRCATKFYDREDLRQEAIKELVNAALGGADEWGISIDKAPVNDVAPDCYWWYDMFVILVLELKDSLGLSGDALSQAVLDYTRA</sequence>
<gene>
    <name evidence="1" type="ORF">GALMADRAFT_253758</name>
</gene>
<dbReference type="STRING" id="685588.A0A067SXK1"/>
<evidence type="ECO:0000313" key="2">
    <source>
        <dbReference type="Proteomes" id="UP000027222"/>
    </source>
</evidence>
<evidence type="ECO:0000313" key="1">
    <source>
        <dbReference type="EMBL" id="KDR71453.1"/>
    </source>
</evidence>
<keyword evidence="2" id="KW-1185">Reference proteome</keyword>
<dbReference type="OrthoDB" id="3250441at2759"/>
<dbReference type="EMBL" id="KL142392">
    <property type="protein sequence ID" value="KDR71453.1"/>
    <property type="molecule type" value="Genomic_DNA"/>
</dbReference>
<organism evidence="1 2">
    <name type="scientific">Galerina marginata (strain CBS 339.88)</name>
    <dbReference type="NCBI Taxonomy" id="685588"/>
    <lineage>
        <taxon>Eukaryota</taxon>
        <taxon>Fungi</taxon>
        <taxon>Dikarya</taxon>
        <taxon>Basidiomycota</taxon>
        <taxon>Agaricomycotina</taxon>
        <taxon>Agaricomycetes</taxon>
        <taxon>Agaricomycetidae</taxon>
        <taxon>Agaricales</taxon>
        <taxon>Agaricineae</taxon>
        <taxon>Strophariaceae</taxon>
        <taxon>Galerina</taxon>
    </lineage>
</organism>
<accession>A0A067SXK1</accession>
<name>A0A067SXK1_GALM3</name>
<dbReference type="AlphaFoldDB" id="A0A067SXK1"/>
<dbReference type="HOGENOM" id="CLU_858327_0_0_1"/>
<reference evidence="2" key="1">
    <citation type="journal article" date="2014" name="Proc. Natl. Acad. Sci. U.S.A.">
        <title>Extensive sampling of basidiomycete genomes demonstrates inadequacy of the white-rot/brown-rot paradigm for wood decay fungi.</title>
        <authorList>
            <person name="Riley R."/>
            <person name="Salamov A.A."/>
            <person name="Brown D.W."/>
            <person name="Nagy L.G."/>
            <person name="Floudas D."/>
            <person name="Held B.W."/>
            <person name="Levasseur A."/>
            <person name="Lombard V."/>
            <person name="Morin E."/>
            <person name="Otillar R."/>
            <person name="Lindquist E.A."/>
            <person name="Sun H."/>
            <person name="LaButti K.M."/>
            <person name="Schmutz J."/>
            <person name="Jabbour D."/>
            <person name="Luo H."/>
            <person name="Baker S.E."/>
            <person name="Pisabarro A.G."/>
            <person name="Walton J.D."/>
            <person name="Blanchette R.A."/>
            <person name="Henrissat B."/>
            <person name="Martin F."/>
            <person name="Cullen D."/>
            <person name="Hibbett D.S."/>
            <person name="Grigoriev I.V."/>
        </authorList>
    </citation>
    <scope>NUCLEOTIDE SEQUENCE [LARGE SCALE GENOMIC DNA]</scope>
    <source>
        <strain evidence="2">CBS 339.88</strain>
    </source>
</reference>